<organism evidence="2 3">
    <name type="scientific">Ophiobolus disseminans</name>
    <dbReference type="NCBI Taxonomy" id="1469910"/>
    <lineage>
        <taxon>Eukaryota</taxon>
        <taxon>Fungi</taxon>
        <taxon>Dikarya</taxon>
        <taxon>Ascomycota</taxon>
        <taxon>Pezizomycotina</taxon>
        <taxon>Dothideomycetes</taxon>
        <taxon>Pleosporomycetidae</taxon>
        <taxon>Pleosporales</taxon>
        <taxon>Pleosporineae</taxon>
        <taxon>Phaeosphaeriaceae</taxon>
        <taxon>Ophiobolus</taxon>
    </lineage>
</organism>
<feature type="signal peptide" evidence="1">
    <location>
        <begin position="1"/>
        <end position="16"/>
    </location>
</feature>
<dbReference type="Proteomes" id="UP000799424">
    <property type="component" value="Unassembled WGS sequence"/>
</dbReference>
<evidence type="ECO:0000313" key="3">
    <source>
        <dbReference type="Proteomes" id="UP000799424"/>
    </source>
</evidence>
<dbReference type="InterPro" id="IPR025649">
    <property type="entry name" value="DUF4360"/>
</dbReference>
<dbReference type="PANTHER" id="PTHR38847:SF1">
    <property type="entry name" value="PSEUDOURIDINE SYNTHASE RSUA_RLUA-LIKE DOMAIN-CONTAINING PROTEIN"/>
    <property type="match status" value="1"/>
</dbReference>
<reference evidence="2" key="1">
    <citation type="journal article" date="2020" name="Stud. Mycol.">
        <title>101 Dothideomycetes genomes: a test case for predicting lifestyles and emergence of pathogens.</title>
        <authorList>
            <person name="Haridas S."/>
            <person name="Albert R."/>
            <person name="Binder M."/>
            <person name="Bloem J."/>
            <person name="Labutti K."/>
            <person name="Salamov A."/>
            <person name="Andreopoulos B."/>
            <person name="Baker S."/>
            <person name="Barry K."/>
            <person name="Bills G."/>
            <person name="Bluhm B."/>
            <person name="Cannon C."/>
            <person name="Castanera R."/>
            <person name="Culley D."/>
            <person name="Daum C."/>
            <person name="Ezra D."/>
            <person name="Gonzalez J."/>
            <person name="Henrissat B."/>
            <person name="Kuo A."/>
            <person name="Liang C."/>
            <person name="Lipzen A."/>
            <person name="Lutzoni F."/>
            <person name="Magnuson J."/>
            <person name="Mondo S."/>
            <person name="Nolan M."/>
            <person name="Ohm R."/>
            <person name="Pangilinan J."/>
            <person name="Park H.-J."/>
            <person name="Ramirez L."/>
            <person name="Alfaro M."/>
            <person name="Sun H."/>
            <person name="Tritt A."/>
            <person name="Yoshinaga Y."/>
            <person name="Zwiers L.-H."/>
            <person name="Turgeon B."/>
            <person name="Goodwin S."/>
            <person name="Spatafora J."/>
            <person name="Crous P."/>
            <person name="Grigoriev I."/>
        </authorList>
    </citation>
    <scope>NUCLEOTIDE SEQUENCE</scope>
    <source>
        <strain evidence="2">CBS 113818</strain>
    </source>
</reference>
<protein>
    <recommendedName>
        <fullName evidence="4">DUF4360 domain-containing protein</fullName>
    </recommendedName>
</protein>
<dbReference type="PANTHER" id="PTHR38847">
    <property type="match status" value="1"/>
</dbReference>
<dbReference type="Pfam" id="PF14273">
    <property type="entry name" value="DUF4360"/>
    <property type="match status" value="1"/>
</dbReference>
<name>A0A6A6ZKF2_9PLEO</name>
<evidence type="ECO:0000313" key="2">
    <source>
        <dbReference type="EMBL" id="KAF2820735.1"/>
    </source>
</evidence>
<gene>
    <name evidence="2" type="ORF">CC86DRAFT_304601</name>
</gene>
<keyword evidence="3" id="KW-1185">Reference proteome</keyword>
<dbReference type="AlphaFoldDB" id="A0A6A6ZKF2"/>
<proteinExistence type="predicted"/>
<evidence type="ECO:0000256" key="1">
    <source>
        <dbReference type="SAM" id="SignalP"/>
    </source>
</evidence>
<dbReference type="EMBL" id="MU006240">
    <property type="protein sequence ID" value="KAF2820735.1"/>
    <property type="molecule type" value="Genomic_DNA"/>
</dbReference>
<evidence type="ECO:0008006" key="4">
    <source>
        <dbReference type="Google" id="ProtNLM"/>
    </source>
</evidence>
<dbReference type="OrthoDB" id="152248at2759"/>
<feature type="chain" id="PRO_5025518066" description="DUF4360 domain-containing protein" evidence="1">
    <location>
        <begin position="17"/>
        <end position="204"/>
    </location>
</feature>
<keyword evidence="1" id="KW-0732">Signal</keyword>
<accession>A0A6A6ZKF2</accession>
<sequence>MKYTFATLALAAATVATPVPGAASAAPSSFRITNVVSAGSGCPQGSIDVKWTDNKIFPIYFNREFTAKVGSGKDVVDSRKNCQINLKLEYEQGFSFAVYSADYAGWADLDNGVTGTVKATYYFSGEQDQTSSAVTLDGPFHGKYYKSDDVPLAVWSPCGKGEALFNVNSEVYLNPIATPAQGVLASTREGGRLTNNLYFQWKKC</sequence>